<feature type="chain" id="PRO_5012282637" description="Secreted protein" evidence="1">
    <location>
        <begin position="23"/>
        <end position="87"/>
    </location>
</feature>
<evidence type="ECO:0000313" key="3">
    <source>
        <dbReference type="Proteomes" id="UP000194236"/>
    </source>
</evidence>
<protein>
    <recommendedName>
        <fullName evidence="4">Secreted protein</fullName>
    </recommendedName>
</protein>
<feature type="signal peptide" evidence="1">
    <location>
        <begin position="1"/>
        <end position="22"/>
    </location>
</feature>
<dbReference type="Proteomes" id="UP000194236">
    <property type="component" value="Unassembled WGS sequence"/>
</dbReference>
<proteinExistence type="predicted"/>
<dbReference type="EMBL" id="MUJZ01009238">
    <property type="protein sequence ID" value="OTF82279.1"/>
    <property type="molecule type" value="Genomic_DNA"/>
</dbReference>
<evidence type="ECO:0000313" key="2">
    <source>
        <dbReference type="EMBL" id="OTF82279.1"/>
    </source>
</evidence>
<accession>A0A1Y3BMT0</accession>
<evidence type="ECO:0008006" key="4">
    <source>
        <dbReference type="Google" id="ProtNLM"/>
    </source>
</evidence>
<sequence length="87" mass="10444">MRMTTTEWMLLLLFFTSPLASGKSKKTISVFKQLQIYPYKPVYGLPDDECQHPAYRAEFTRCEEDQRKRWHITVDDYVSVSLFIRYQ</sequence>
<comment type="caution">
    <text evidence="2">The sequence shown here is derived from an EMBL/GenBank/DDBJ whole genome shotgun (WGS) entry which is preliminary data.</text>
</comment>
<reference evidence="2 3" key="1">
    <citation type="submission" date="2017-03" db="EMBL/GenBank/DDBJ databases">
        <title>Genome Survey of Euroglyphus maynei.</title>
        <authorList>
            <person name="Arlian L.G."/>
            <person name="Morgan M.S."/>
            <person name="Rider S.D."/>
        </authorList>
    </citation>
    <scope>NUCLEOTIDE SEQUENCE [LARGE SCALE GENOMIC DNA]</scope>
    <source>
        <strain evidence="2">Arlian Lab</strain>
        <tissue evidence="2">Whole body</tissue>
    </source>
</reference>
<evidence type="ECO:0000256" key="1">
    <source>
        <dbReference type="SAM" id="SignalP"/>
    </source>
</evidence>
<dbReference type="AlphaFoldDB" id="A0A1Y3BMT0"/>
<name>A0A1Y3BMT0_EURMA</name>
<organism evidence="2 3">
    <name type="scientific">Euroglyphus maynei</name>
    <name type="common">Mayne's house dust mite</name>
    <dbReference type="NCBI Taxonomy" id="6958"/>
    <lineage>
        <taxon>Eukaryota</taxon>
        <taxon>Metazoa</taxon>
        <taxon>Ecdysozoa</taxon>
        <taxon>Arthropoda</taxon>
        <taxon>Chelicerata</taxon>
        <taxon>Arachnida</taxon>
        <taxon>Acari</taxon>
        <taxon>Acariformes</taxon>
        <taxon>Sarcoptiformes</taxon>
        <taxon>Astigmata</taxon>
        <taxon>Psoroptidia</taxon>
        <taxon>Analgoidea</taxon>
        <taxon>Pyroglyphidae</taxon>
        <taxon>Pyroglyphinae</taxon>
        <taxon>Euroglyphus</taxon>
    </lineage>
</organism>
<keyword evidence="1" id="KW-0732">Signal</keyword>
<keyword evidence="3" id="KW-1185">Reference proteome</keyword>
<gene>
    <name evidence="2" type="ORF">BLA29_013817</name>
</gene>
<dbReference type="OrthoDB" id="6530098at2759"/>